<proteinExistence type="predicted"/>
<gene>
    <name evidence="1" type="ORF">HAHE_04370</name>
</gene>
<name>A0ABN6H162_9BACT</name>
<dbReference type="InterPro" id="IPR049974">
    <property type="entry name" value="Amuc_1099-like"/>
</dbReference>
<reference evidence="1 2" key="1">
    <citation type="submission" date="2021-06" db="EMBL/GenBank/DDBJ databases">
        <title>Complete genome of Haloferula helveola possessing various polysaccharide degrading enzymes.</title>
        <authorList>
            <person name="Takami H."/>
            <person name="Huang C."/>
            <person name="Hamasaki K."/>
        </authorList>
    </citation>
    <scope>NUCLEOTIDE SEQUENCE [LARGE SCALE GENOMIC DNA]</scope>
    <source>
        <strain evidence="1 2">CN-1</strain>
    </source>
</reference>
<keyword evidence="2" id="KW-1185">Reference proteome</keyword>
<dbReference type="Proteomes" id="UP001374893">
    <property type="component" value="Chromosome"/>
</dbReference>
<accession>A0ABN6H162</accession>
<dbReference type="RefSeq" id="WP_338688200.1">
    <property type="nucleotide sequence ID" value="NZ_AP024702.1"/>
</dbReference>
<evidence type="ECO:0000313" key="1">
    <source>
        <dbReference type="EMBL" id="BCX46529.1"/>
    </source>
</evidence>
<organism evidence="1 2">
    <name type="scientific">Haloferula helveola</name>
    <dbReference type="NCBI Taxonomy" id="490095"/>
    <lineage>
        <taxon>Bacteria</taxon>
        <taxon>Pseudomonadati</taxon>
        <taxon>Verrucomicrobiota</taxon>
        <taxon>Verrucomicrobiia</taxon>
        <taxon>Verrucomicrobiales</taxon>
        <taxon>Verrucomicrobiaceae</taxon>
        <taxon>Haloferula</taxon>
    </lineage>
</organism>
<sequence length="353" mass="39041">MSKAPKNIEKILLGAAVVVGGGLAAVGFMKLGKVEEEFSDAGGQPRPGETAVVGAEKVPGVINSLASDRTIAAATVPSDRLKGGERPVDLFIGVPLFAQRENPNEPIDLLNSPDVHDEIPNIWWIENGVSPNFADSPQRDEDGDGFSNLEEFTAKTHPANDNSHPELATKLAYVGDETVTWLLEFGFEAGGKWIPKVEILEGEGKGQKNRVDFQGGLEPGDTFFAEDPFKDRFKFTGIEERKVRNERLNVDETLRFGLFEDLKENKKGEKYEVPNRVPKAQKPDYYHYDRTAILELNAVGEGGKQFKVEENTKFSLPSGGEEKNYLLKRVTPDEIEVEWDADGETKSLVIPRK</sequence>
<dbReference type="EMBL" id="AP024702">
    <property type="protein sequence ID" value="BCX46529.1"/>
    <property type="molecule type" value="Genomic_DNA"/>
</dbReference>
<evidence type="ECO:0000313" key="2">
    <source>
        <dbReference type="Proteomes" id="UP001374893"/>
    </source>
</evidence>
<protein>
    <submittedName>
        <fullName evidence="1">Uncharacterized protein</fullName>
    </submittedName>
</protein>
<dbReference type="NCBIfam" id="NF042425">
    <property type="entry name" value="Amuc_1099_fam"/>
    <property type="match status" value="1"/>
</dbReference>